<feature type="compositionally biased region" description="Polar residues" evidence="1">
    <location>
        <begin position="417"/>
        <end position="426"/>
    </location>
</feature>
<dbReference type="Proteomes" id="UP001444661">
    <property type="component" value="Unassembled WGS sequence"/>
</dbReference>
<evidence type="ECO:0000313" key="3">
    <source>
        <dbReference type="Proteomes" id="UP001444661"/>
    </source>
</evidence>
<feature type="region of interest" description="Disordered" evidence="1">
    <location>
        <begin position="77"/>
        <end position="117"/>
    </location>
</feature>
<accession>A0ABR1ST28</accession>
<keyword evidence="3" id="KW-1185">Reference proteome</keyword>
<sequence>MQMQASARPSPWKLYYMVPGQLALGLALTILILAIPSASLLSSTSPGKSEHRPESEKRHASQEKVFATKLATLEAGAMREKPAKGYQVPQEVKPPEKIKHPQKEKARKRKATLRQRDRQVQSYINPEPGMSKEELGMTCKPTTVAEMMGPEKGIATSQDRRSSDIPNKEVSNVVIKTAPSTRMQCRRQTLGPPEIETTKRRGKPHAFHMGFAEEGIKMKNQPYPRVQRQERWHDKLYGIIGDIQSREAEMIALTKALEAVEMEAKRQALGSESPLRVFVFTDSRDNLRFCQATLAYGKAHETARDSRGYDLISFTDMEKRPKKVIVQRARDIGQELQKEMRVATQQQIDTMVAFRARLEAKARAVEPMMGILNRFVAIKDSGLVDLHPETVAVTSKHSPRGAETPEDKLTNVASVTRSQASEQDAQCTMMEKQEAV</sequence>
<feature type="compositionally biased region" description="Basic and acidic residues" evidence="1">
    <location>
        <begin position="93"/>
        <end position="104"/>
    </location>
</feature>
<evidence type="ECO:0008006" key="4">
    <source>
        <dbReference type="Google" id="ProtNLM"/>
    </source>
</evidence>
<protein>
    <recommendedName>
        <fullName evidence="4">RNase H type-1 domain-containing protein</fullName>
    </recommendedName>
</protein>
<organism evidence="2 3">
    <name type="scientific">Apiospora rasikravindrae</name>
    <dbReference type="NCBI Taxonomy" id="990691"/>
    <lineage>
        <taxon>Eukaryota</taxon>
        <taxon>Fungi</taxon>
        <taxon>Dikarya</taxon>
        <taxon>Ascomycota</taxon>
        <taxon>Pezizomycotina</taxon>
        <taxon>Sordariomycetes</taxon>
        <taxon>Xylariomycetidae</taxon>
        <taxon>Amphisphaeriales</taxon>
        <taxon>Apiosporaceae</taxon>
        <taxon>Apiospora</taxon>
    </lineage>
</organism>
<proteinExistence type="predicted"/>
<reference evidence="2 3" key="1">
    <citation type="submission" date="2023-01" db="EMBL/GenBank/DDBJ databases">
        <title>Analysis of 21 Apiospora genomes using comparative genomics revels a genus with tremendous synthesis potential of carbohydrate active enzymes and secondary metabolites.</title>
        <authorList>
            <person name="Sorensen T."/>
        </authorList>
    </citation>
    <scope>NUCLEOTIDE SEQUENCE [LARGE SCALE GENOMIC DNA]</scope>
    <source>
        <strain evidence="2 3">CBS 33761</strain>
    </source>
</reference>
<feature type="compositionally biased region" description="Basic and acidic residues" evidence="1">
    <location>
        <begin position="48"/>
        <end position="62"/>
    </location>
</feature>
<name>A0ABR1ST28_9PEZI</name>
<feature type="region of interest" description="Disordered" evidence="1">
    <location>
        <begin position="417"/>
        <end position="436"/>
    </location>
</feature>
<evidence type="ECO:0000256" key="1">
    <source>
        <dbReference type="SAM" id="MobiDB-lite"/>
    </source>
</evidence>
<feature type="region of interest" description="Disordered" evidence="1">
    <location>
        <begin position="41"/>
        <end position="65"/>
    </location>
</feature>
<comment type="caution">
    <text evidence="2">The sequence shown here is derived from an EMBL/GenBank/DDBJ whole genome shotgun (WGS) entry which is preliminary data.</text>
</comment>
<dbReference type="EMBL" id="JAQQWK010000007">
    <property type="protein sequence ID" value="KAK8036678.1"/>
    <property type="molecule type" value="Genomic_DNA"/>
</dbReference>
<gene>
    <name evidence="2" type="ORF">PG993_008661</name>
</gene>
<evidence type="ECO:0000313" key="2">
    <source>
        <dbReference type="EMBL" id="KAK8036678.1"/>
    </source>
</evidence>